<evidence type="ECO:0000313" key="5">
    <source>
        <dbReference type="Proteomes" id="UP000694412"/>
    </source>
</evidence>
<dbReference type="GO" id="GO:0005634">
    <property type="term" value="C:nucleus"/>
    <property type="evidence" value="ECO:0007669"/>
    <property type="project" value="UniProtKB-SubCell"/>
</dbReference>
<dbReference type="GeneTree" id="ENSGT00940000163409"/>
<name>A0A8C2TH48_COTJA</name>
<evidence type="ECO:0000256" key="3">
    <source>
        <dbReference type="SAM" id="MobiDB-lite"/>
    </source>
</evidence>
<feature type="compositionally biased region" description="Low complexity" evidence="3">
    <location>
        <begin position="15"/>
        <end position="27"/>
    </location>
</feature>
<keyword evidence="5" id="KW-1185">Reference proteome</keyword>
<dbReference type="Pfam" id="PF05160">
    <property type="entry name" value="DSS1_SEM1"/>
    <property type="match status" value="1"/>
</dbReference>
<dbReference type="GO" id="GO:0000724">
    <property type="term" value="P:double-strand break repair via homologous recombination"/>
    <property type="evidence" value="ECO:0007669"/>
    <property type="project" value="TreeGrafter"/>
</dbReference>
<dbReference type="Proteomes" id="UP000694412">
    <property type="component" value="Chromosome 2"/>
</dbReference>
<reference evidence="4" key="3">
    <citation type="submission" date="2025-09" db="UniProtKB">
        <authorList>
            <consortium name="Ensembl"/>
        </authorList>
    </citation>
    <scope>IDENTIFICATION</scope>
</reference>
<reference evidence="4" key="1">
    <citation type="submission" date="2015-11" db="EMBL/GenBank/DDBJ databases">
        <authorList>
            <consortium name="International Coturnix japonica Genome Analysis Consortium"/>
            <person name="Warren W."/>
            <person name="Burt D.W."/>
            <person name="Antin P.B."/>
            <person name="Lanford R."/>
            <person name="Gros J."/>
            <person name="Wilson R.K."/>
        </authorList>
    </citation>
    <scope>NUCLEOTIDE SEQUENCE [LARGE SCALE GENOMIC DNA]</scope>
</reference>
<dbReference type="CDD" id="cd13768">
    <property type="entry name" value="DSS1_Sem1"/>
    <property type="match status" value="1"/>
</dbReference>
<organism evidence="4 5">
    <name type="scientific">Coturnix japonica</name>
    <name type="common">Japanese quail</name>
    <name type="synonym">Coturnix coturnix japonica</name>
    <dbReference type="NCBI Taxonomy" id="93934"/>
    <lineage>
        <taxon>Eukaryota</taxon>
        <taxon>Metazoa</taxon>
        <taxon>Chordata</taxon>
        <taxon>Craniata</taxon>
        <taxon>Vertebrata</taxon>
        <taxon>Euteleostomi</taxon>
        <taxon>Archelosauria</taxon>
        <taxon>Archosauria</taxon>
        <taxon>Dinosauria</taxon>
        <taxon>Saurischia</taxon>
        <taxon>Theropoda</taxon>
        <taxon>Coelurosauria</taxon>
        <taxon>Aves</taxon>
        <taxon>Neognathae</taxon>
        <taxon>Galloanserae</taxon>
        <taxon>Galliformes</taxon>
        <taxon>Phasianidae</taxon>
        <taxon>Perdicinae</taxon>
        <taxon>Coturnix</taxon>
    </lineage>
</organism>
<dbReference type="Ensembl" id="ENSCJPT00005019609.1">
    <property type="protein sequence ID" value="ENSCJPP00005013679.1"/>
    <property type="gene ID" value="ENSCJPG00005011510.1"/>
</dbReference>
<dbReference type="InterPro" id="IPR007834">
    <property type="entry name" value="DSS1_SEM1"/>
</dbReference>
<feature type="region of interest" description="Disordered" evidence="3">
    <location>
        <begin position="1"/>
        <end position="55"/>
    </location>
</feature>
<dbReference type="AlphaFoldDB" id="A0A8C2TH48"/>
<proteinExistence type="inferred from homology"/>
<reference evidence="4" key="2">
    <citation type="submission" date="2025-08" db="UniProtKB">
        <authorList>
            <consortium name="Ensembl"/>
        </authorList>
    </citation>
    <scope>IDENTIFICATION</scope>
</reference>
<accession>A0A8C2TH48</accession>
<dbReference type="GO" id="GO:0008541">
    <property type="term" value="C:proteasome regulatory particle, lid subcomplex"/>
    <property type="evidence" value="ECO:0007669"/>
    <property type="project" value="UniProtKB-UniRule"/>
</dbReference>
<evidence type="ECO:0000256" key="2">
    <source>
        <dbReference type="RuleBase" id="RU369057"/>
    </source>
</evidence>
<keyword evidence="2" id="KW-0647">Proteasome</keyword>
<dbReference type="GO" id="GO:0006406">
    <property type="term" value="P:mRNA export from nucleus"/>
    <property type="evidence" value="ECO:0007669"/>
    <property type="project" value="UniProtKB-UniRule"/>
</dbReference>
<evidence type="ECO:0000313" key="4">
    <source>
        <dbReference type="Ensembl" id="ENSCJPP00005013679.1"/>
    </source>
</evidence>
<comment type="function">
    <text evidence="2">Component of the 26S proteasome, a multiprotein complex involved in the ATP-dependent degradation of ubiquitinated proteins.</text>
</comment>
<dbReference type="SMART" id="SM01385">
    <property type="entry name" value="DSS1_SEM1"/>
    <property type="match status" value="1"/>
</dbReference>
<comment type="subcellular location">
    <subcellularLocation>
        <location evidence="2">Nucleus</location>
    </subcellularLocation>
</comment>
<protein>
    <recommendedName>
        <fullName evidence="2">26S proteasome complex subunit SEM1</fullName>
    </recommendedName>
</protein>
<dbReference type="PANTHER" id="PTHR16771:SF0">
    <property type="entry name" value="26S PROTEASOME COMPLEX SUBUNIT SEM1"/>
    <property type="match status" value="1"/>
</dbReference>
<dbReference type="GO" id="GO:0043248">
    <property type="term" value="P:proteasome assembly"/>
    <property type="evidence" value="ECO:0007669"/>
    <property type="project" value="UniProtKB-UniRule"/>
</dbReference>
<gene>
    <name evidence="4" type="primary">SEM1</name>
</gene>
<sequence length="115" mass="12719">MWGRCEGGAGGGAEGRAAGADAQAQCGPRRAVPPSRQCRRAAGSSMSEKKQPVDLGLLEEDDEFEEFPAEDWTGLDEDEDAHVWEDNWDDDNVEDDFSNQLRAELEKHGYKMETS</sequence>
<dbReference type="PANTHER" id="PTHR16771">
    <property type="entry name" value="26 PROTEASOME COMPLEX SUBUNIT DSS1"/>
    <property type="match status" value="1"/>
</dbReference>
<comment type="similarity">
    <text evidence="1 2">Belongs to the DSS1/SEM1 family.</text>
</comment>
<evidence type="ECO:0000256" key="1">
    <source>
        <dbReference type="ARBA" id="ARBA00034491"/>
    </source>
</evidence>
<keyword evidence="2" id="KW-0539">Nucleus</keyword>
<feature type="compositionally biased region" description="Gly residues" evidence="3">
    <location>
        <begin position="1"/>
        <end position="14"/>
    </location>
</feature>